<sequence>MGLRPIKTSSLMKKALRRKCGVKNHEGLGQGQAKVKLMESSMGDKREEMRESCCDISSPLHSLSTEETQPQFFNVLTTTYGTKPNHRMKAKDEGMEKELSVGYEDTSIILYLKPSFKEGLVDQYIRIF</sequence>
<accession>A0ACC0B5P3</accession>
<dbReference type="Proteomes" id="UP001060085">
    <property type="component" value="Linkage Group LG04"/>
</dbReference>
<organism evidence="1 2">
    <name type="scientific">Catharanthus roseus</name>
    <name type="common">Madagascar periwinkle</name>
    <name type="synonym">Vinca rosea</name>
    <dbReference type="NCBI Taxonomy" id="4058"/>
    <lineage>
        <taxon>Eukaryota</taxon>
        <taxon>Viridiplantae</taxon>
        <taxon>Streptophyta</taxon>
        <taxon>Embryophyta</taxon>
        <taxon>Tracheophyta</taxon>
        <taxon>Spermatophyta</taxon>
        <taxon>Magnoliopsida</taxon>
        <taxon>eudicotyledons</taxon>
        <taxon>Gunneridae</taxon>
        <taxon>Pentapetalae</taxon>
        <taxon>asterids</taxon>
        <taxon>lamiids</taxon>
        <taxon>Gentianales</taxon>
        <taxon>Apocynaceae</taxon>
        <taxon>Rauvolfioideae</taxon>
        <taxon>Vinceae</taxon>
        <taxon>Catharanthinae</taxon>
        <taxon>Catharanthus</taxon>
    </lineage>
</organism>
<evidence type="ECO:0000313" key="1">
    <source>
        <dbReference type="EMBL" id="KAI5667948.1"/>
    </source>
</evidence>
<evidence type="ECO:0000313" key="2">
    <source>
        <dbReference type="Proteomes" id="UP001060085"/>
    </source>
</evidence>
<protein>
    <submittedName>
        <fullName evidence="1">Uncharacterized protein</fullName>
    </submittedName>
</protein>
<keyword evidence="2" id="KW-1185">Reference proteome</keyword>
<dbReference type="EMBL" id="CM044704">
    <property type="protein sequence ID" value="KAI5667948.1"/>
    <property type="molecule type" value="Genomic_DNA"/>
</dbReference>
<name>A0ACC0B5P3_CATRO</name>
<proteinExistence type="predicted"/>
<reference evidence="2" key="1">
    <citation type="journal article" date="2023" name="Nat. Plants">
        <title>Single-cell RNA sequencing provides a high-resolution roadmap for understanding the multicellular compartmentation of specialized metabolism.</title>
        <authorList>
            <person name="Sun S."/>
            <person name="Shen X."/>
            <person name="Li Y."/>
            <person name="Li Y."/>
            <person name="Wang S."/>
            <person name="Li R."/>
            <person name="Zhang H."/>
            <person name="Shen G."/>
            <person name="Guo B."/>
            <person name="Wei J."/>
            <person name="Xu J."/>
            <person name="St-Pierre B."/>
            <person name="Chen S."/>
            <person name="Sun C."/>
        </authorList>
    </citation>
    <scope>NUCLEOTIDE SEQUENCE [LARGE SCALE GENOMIC DNA]</scope>
</reference>
<gene>
    <name evidence="1" type="ORF">M9H77_17801</name>
</gene>
<comment type="caution">
    <text evidence="1">The sequence shown here is derived from an EMBL/GenBank/DDBJ whole genome shotgun (WGS) entry which is preliminary data.</text>
</comment>